<evidence type="ECO:0000313" key="2">
    <source>
        <dbReference type="Proteomes" id="UP000054097"/>
    </source>
</evidence>
<reference evidence="2" key="2">
    <citation type="submission" date="2015-01" db="EMBL/GenBank/DDBJ databases">
        <title>Evolutionary Origins and Diversification of the Mycorrhizal Mutualists.</title>
        <authorList>
            <consortium name="DOE Joint Genome Institute"/>
            <consortium name="Mycorrhizal Genomics Consortium"/>
            <person name="Kohler A."/>
            <person name="Kuo A."/>
            <person name="Nagy L.G."/>
            <person name="Floudas D."/>
            <person name="Copeland A."/>
            <person name="Barry K.W."/>
            <person name="Cichocki N."/>
            <person name="Veneault-Fourrey C."/>
            <person name="LaButti K."/>
            <person name="Lindquist E.A."/>
            <person name="Lipzen A."/>
            <person name="Lundell T."/>
            <person name="Morin E."/>
            <person name="Murat C."/>
            <person name="Riley R."/>
            <person name="Ohm R."/>
            <person name="Sun H."/>
            <person name="Tunlid A."/>
            <person name="Henrissat B."/>
            <person name="Grigoriev I.V."/>
            <person name="Hibbett D.S."/>
            <person name="Martin F."/>
        </authorList>
    </citation>
    <scope>NUCLEOTIDE SEQUENCE [LARGE SCALE GENOMIC DNA]</scope>
    <source>
        <strain evidence="2">MAFF 305830</strain>
    </source>
</reference>
<dbReference type="Proteomes" id="UP000054097">
    <property type="component" value="Unassembled WGS sequence"/>
</dbReference>
<sequence length="744" mass="80482">MQANNAPSASPVNLSAVFAQFTRLAPVSNGRNLHKLALEDTETPIPGDDDPSVAANKLLDVLRGINLSLTTAMAQPVLDQRIITLYKENSEHEHAIQKAALTAQLTLQALSTAHQSANLTNYYRPSAFGLDLPLSRSRISSFILSSVEKWATDAGLEFFLEDQQASTIDPSVPGSANEASGAVKTKKTTVSLAKEQLLVDIEFEIHPLAEDKRVDLVQNDAVVPISLQHVSIHNGEKDSSNTPGDGNLGGTLQLLLEETIQAFLTELGCHSGPAWRSVDVLKAERAAAKLKTLLGELNWIADKVKQETEKSADSGAEWNDCVSVMAEKAMGLLRKEAEPIQAQREVAVNSRIPIDLLALRTSGIPIPYLFSFSLSFLLYLSPLAYLSLLRKVDAPVQSSPDKEIMDISFTSIRQTLSHIEARERLDILLASISYAPNPASSKLLPIANQAPVVPESSTLDSSGDLMEYRFLTGSGSDTINGQWFLSFSSREMGRPIIVSQSRMKRIASTLNIEATSKDDGFVLMGLTGGSMIQGPSWLDLVMDPHCTQPSRVYTSRYQSTSGANTDVPDLVNTLAAITEPGFALGKLPVRTFREVYAVMVIVKEQIWLQSLLQGAGFQPGYSATDLSGVDGAGQMMGNMNLGGNPVMSAEEAKAMYDALTSGTYVTKRLRVTYEVLSDGQTGMRIAFPHGGAPMITDVTLDTALPKGVKVTVNGQRVEQLEEVVRRGGLLGLVISVRNFVSNRV</sequence>
<gene>
    <name evidence="1" type="ORF">M408DRAFT_63385</name>
</gene>
<keyword evidence="2" id="KW-1185">Reference proteome</keyword>
<evidence type="ECO:0000313" key="1">
    <source>
        <dbReference type="EMBL" id="KIM32243.1"/>
    </source>
</evidence>
<protein>
    <submittedName>
        <fullName evidence="1">Uncharacterized protein</fullName>
    </submittedName>
</protein>
<dbReference type="HOGENOM" id="CLU_014572_0_0_1"/>
<accession>A0A0C2X1W4</accession>
<dbReference type="STRING" id="933852.A0A0C2X1W4"/>
<name>A0A0C2X1W4_SERVB</name>
<dbReference type="OrthoDB" id="544685at2759"/>
<proteinExistence type="predicted"/>
<dbReference type="EMBL" id="KN824280">
    <property type="protein sequence ID" value="KIM32243.1"/>
    <property type="molecule type" value="Genomic_DNA"/>
</dbReference>
<dbReference type="AlphaFoldDB" id="A0A0C2X1W4"/>
<reference evidence="1 2" key="1">
    <citation type="submission" date="2014-04" db="EMBL/GenBank/DDBJ databases">
        <authorList>
            <consortium name="DOE Joint Genome Institute"/>
            <person name="Kuo A."/>
            <person name="Zuccaro A."/>
            <person name="Kohler A."/>
            <person name="Nagy L.G."/>
            <person name="Floudas D."/>
            <person name="Copeland A."/>
            <person name="Barry K.W."/>
            <person name="Cichocki N."/>
            <person name="Veneault-Fourrey C."/>
            <person name="LaButti K."/>
            <person name="Lindquist E.A."/>
            <person name="Lipzen A."/>
            <person name="Lundell T."/>
            <person name="Morin E."/>
            <person name="Murat C."/>
            <person name="Sun H."/>
            <person name="Tunlid A."/>
            <person name="Henrissat B."/>
            <person name="Grigoriev I.V."/>
            <person name="Hibbett D.S."/>
            <person name="Martin F."/>
            <person name="Nordberg H.P."/>
            <person name="Cantor M.N."/>
            <person name="Hua S.X."/>
        </authorList>
    </citation>
    <scope>NUCLEOTIDE SEQUENCE [LARGE SCALE GENOMIC DNA]</scope>
    <source>
        <strain evidence="1 2">MAFF 305830</strain>
    </source>
</reference>
<organism evidence="1 2">
    <name type="scientific">Serendipita vermifera MAFF 305830</name>
    <dbReference type="NCBI Taxonomy" id="933852"/>
    <lineage>
        <taxon>Eukaryota</taxon>
        <taxon>Fungi</taxon>
        <taxon>Dikarya</taxon>
        <taxon>Basidiomycota</taxon>
        <taxon>Agaricomycotina</taxon>
        <taxon>Agaricomycetes</taxon>
        <taxon>Sebacinales</taxon>
        <taxon>Serendipitaceae</taxon>
        <taxon>Serendipita</taxon>
    </lineage>
</organism>